<dbReference type="PATRIC" id="fig|52.7.peg.6563"/>
<feature type="region of interest" description="Disordered" evidence="4">
    <location>
        <begin position="351"/>
        <end position="372"/>
    </location>
</feature>
<evidence type="ECO:0000313" key="6">
    <source>
        <dbReference type="EMBL" id="AKT41745.1"/>
    </source>
</evidence>
<dbReference type="RefSeq" id="WP_063796371.1">
    <property type="nucleotide sequence ID" value="NZ_CP012159.1"/>
</dbReference>
<dbReference type="InterPro" id="IPR001547">
    <property type="entry name" value="Glyco_hydro_5"/>
</dbReference>
<keyword evidence="2 3" id="KW-0326">Glycosidase</keyword>
<organism evidence="6 7">
    <name type="scientific">Chondromyces crocatus</name>
    <dbReference type="NCBI Taxonomy" id="52"/>
    <lineage>
        <taxon>Bacteria</taxon>
        <taxon>Pseudomonadati</taxon>
        <taxon>Myxococcota</taxon>
        <taxon>Polyangia</taxon>
        <taxon>Polyangiales</taxon>
        <taxon>Polyangiaceae</taxon>
        <taxon>Chondromyces</taxon>
    </lineage>
</organism>
<reference evidence="6 7" key="1">
    <citation type="submission" date="2015-07" db="EMBL/GenBank/DDBJ databases">
        <title>Genome analysis of myxobacterium Chondromyces crocatus Cm c5 reveals a high potential for natural compound synthesis and the genetic basis for the loss of fruiting body formation.</title>
        <authorList>
            <person name="Zaburannyi N."/>
            <person name="Bunk B."/>
            <person name="Maier J."/>
            <person name="Overmann J."/>
            <person name="Mueller R."/>
        </authorList>
    </citation>
    <scope>NUCLEOTIDE SEQUENCE [LARGE SCALE GENOMIC DNA]</scope>
    <source>
        <strain evidence="6 7">Cm c5</strain>
    </source>
</reference>
<dbReference type="STRING" id="52.CMC5_059560"/>
<name>A0A0K1ELI7_CHOCO</name>
<keyword evidence="1 3" id="KW-0378">Hydrolase</keyword>
<dbReference type="InterPro" id="IPR017853">
    <property type="entry name" value="GH"/>
</dbReference>
<dbReference type="GO" id="GO:0004553">
    <property type="term" value="F:hydrolase activity, hydrolyzing O-glycosyl compounds"/>
    <property type="evidence" value="ECO:0007669"/>
    <property type="project" value="InterPro"/>
</dbReference>
<dbReference type="PANTHER" id="PTHR34142:SF1">
    <property type="entry name" value="GLYCOSIDE HYDROLASE FAMILY 5 DOMAIN-CONTAINING PROTEIN"/>
    <property type="match status" value="1"/>
</dbReference>
<gene>
    <name evidence="6" type="ORF">CMC5_059560</name>
</gene>
<dbReference type="OrthoDB" id="9800955at2"/>
<dbReference type="Proteomes" id="UP000067626">
    <property type="component" value="Chromosome"/>
</dbReference>
<accession>A0A0K1ELI7</accession>
<evidence type="ECO:0000313" key="7">
    <source>
        <dbReference type="Proteomes" id="UP000067626"/>
    </source>
</evidence>
<dbReference type="AlphaFoldDB" id="A0A0K1ELI7"/>
<dbReference type="PANTHER" id="PTHR34142">
    <property type="entry name" value="ENDO-BETA-1,4-GLUCANASE A"/>
    <property type="match status" value="1"/>
</dbReference>
<dbReference type="Gene3D" id="3.20.20.80">
    <property type="entry name" value="Glycosidases"/>
    <property type="match status" value="1"/>
</dbReference>
<evidence type="ECO:0000256" key="4">
    <source>
        <dbReference type="SAM" id="MobiDB-lite"/>
    </source>
</evidence>
<dbReference type="InterPro" id="IPR018087">
    <property type="entry name" value="Glyco_hydro_5_CS"/>
</dbReference>
<evidence type="ECO:0000256" key="3">
    <source>
        <dbReference type="RuleBase" id="RU361153"/>
    </source>
</evidence>
<comment type="similarity">
    <text evidence="3">Belongs to the glycosyl hydrolase 5 (cellulase A) family.</text>
</comment>
<keyword evidence="7" id="KW-1185">Reference proteome</keyword>
<evidence type="ECO:0000256" key="2">
    <source>
        <dbReference type="ARBA" id="ARBA00023295"/>
    </source>
</evidence>
<dbReference type="GO" id="GO:0000272">
    <property type="term" value="P:polysaccharide catabolic process"/>
    <property type="evidence" value="ECO:0007669"/>
    <property type="project" value="InterPro"/>
</dbReference>
<dbReference type="PROSITE" id="PS00659">
    <property type="entry name" value="GLYCOSYL_HYDROL_F5"/>
    <property type="match status" value="1"/>
</dbReference>
<dbReference type="PROSITE" id="PS51257">
    <property type="entry name" value="PROKAR_LIPOPROTEIN"/>
    <property type="match status" value="1"/>
</dbReference>
<dbReference type="EMBL" id="CP012159">
    <property type="protein sequence ID" value="AKT41745.1"/>
    <property type="molecule type" value="Genomic_DNA"/>
</dbReference>
<dbReference type="KEGG" id="ccro:CMC5_059560"/>
<evidence type="ECO:0000259" key="5">
    <source>
        <dbReference type="Pfam" id="PF00150"/>
    </source>
</evidence>
<dbReference type="Pfam" id="PF00150">
    <property type="entry name" value="Cellulase"/>
    <property type="match status" value="1"/>
</dbReference>
<dbReference type="SUPFAM" id="SSF51445">
    <property type="entry name" value="(Trans)glycosidases"/>
    <property type="match status" value="1"/>
</dbReference>
<protein>
    <recommendedName>
        <fullName evidence="5">Glycoside hydrolase family 5 domain-containing protein</fullName>
    </recommendedName>
</protein>
<sequence>MNERSLLDGLTTPAWQIGLGLAFLQATLAGCVASSDESAELVDEVALAANPTPVSQHGALQVVGNRIKDQHGSDVQLRGMSLFWSQWGQTGGPGNEFYKASVVNTLADGWNANLVRAALGVEPDGYLVNPTAEENRVRTVVDAAIAKGIYVIIDWHDHAAHQHTQQARDFFGRMARAYRNTPNVIFEIFNEPLNYHAWTDVKAYAETVIGAIRAEGANNLVVVGTPTWSQDVNLAADNPITQYANIAYTLHFYAGTHGSSLRQKATYALNKGVALFVTEWGTCDASGNGGLNLAESQVWIDYMNTNKLSWANWSLNRKQETASALLPHANTTGPWIGSELTTSGAFVKQKLLDGSGNPGGGDDDDEEPTPSPLFQFSVSPNINPWWIQVAVSNPGRVITSVTAKVGNATYPLVLQSWGEWAISPPSAVPAGTQVIFTATDDQGGVGTFSSQPWPG</sequence>
<feature type="domain" description="Glycoside hydrolase family 5" evidence="5">
    <location>
        <begin position="69"/>
        <end position="318"/>
    </location>
</feature>
<proteinExistence type="inferred from homology"/>
<evidence type="ECO:0000256" key="1">
    <source>
        <dbReference type="ARBA" id="ARBA00022801"/>
    </source>
</evidence>